<dbReference type="EMBL" id="BONR01000002">
    <property type="protein sequence ID" value="GIG54660.1"/>
    <property type="molecule type" value="Genomic_DNA"/>
</dbReference>
<gene>
    <name evidence="1" type="ORF">Dac01nite_14120</name>
</gene>
<evidence type="ECO:0000313" key="1">
    <source>
        <dbReference type="EMBL" id="GIG54660.1"/>
    </source>
</evidence>
<name>A0A919Q1P6_9MICO</name>
<comment type="caution">
    <text evidence="1">The sequence shown here is derived from an EMBL/GenBank/DDBJ whole genome shotgun (WGS) entry which is preliminary data.</text>
</comment>
<organism evidence="1 2">
    <name type="scientific">Demequina activiva</name>
    <dbReference type="NCBI Taxonomy" id="1582364"/>
    <lineage>
        <taxon>Bacteria</taxon>
        <taxon>Bacillati</taxon>
        <taxon>Actinomycetota</taxon>
        <taxon>Actinomycetes</taxon>
        <taxon>Micrococcales</taxon>
        <taxon>Demequinaceae</taxon>
        <taxon>Demequina</taxon>
    </lineage>
</organism>
<dbReference type="AlphaFoldDB" id="A0A919Q1P6"/>
<keyword evidence="2" id="KW-1185">Reference proteome</keyword>
<protein>
    <submittedName>
        <fullName evidence="1">Uncharacterized protein</fullName>
    </submittedName>
</protein>
<reference evidence="1" key="1">
    <citation type="submission" date="2021-01" db="EMBL/GenBank/DDBJ databases">
        <title>Whole genome shotgun sequence of Demequina activiva NBRC 110675.</title>
        <authorList>
            <person name="Komaki H."/>
            <person name="Tamura T."/>
        </authorList>
    </citation>
    <scope>NUCLEOTIDE SEQUENCE</scope>
    <source>
        <strain evidence="1">NBRC 110675</strain>
    </source>
</reference>
<dbReference type="Proteomes" id="UP000652354">
    <property type="component" value="Unassembled WGS sequence"/>
</dbReference>
<proteinExistence type="predicted"/>
<evidence type="ECO:0000313" key="2">
    <source>
        <dbReference type="Proteomes" id="UP000652354"/>
    </source>
</evidence>
<accession>A0A919Q1P6</accession>
<sequence>MRVLSSTGAHGSLAIHPGAWHHSSVTTLVIGPTTLRDTDDGRVRASSVIAGLDEPLELWVDLHPSLRDAVPDRADPWLPATALLASRLGATVRAESPVTAPLVRSARGVTQLLSEWFPAEMSRVDVSATTAGRVAPWRRHPGSSAMCFTGGVDSFYSLLRAQDSPDYLVNVSGLDVTSRWPEIEKATRLRLLRVATDFDARLVTLRSNVRTVMLDHGLRWGDHAHGSVLAGFGHLLSGRLGTFMIPATHSKASVQPWGSHPRLDPQWSSDALRVVHHGFEASRVDKTAAIARDPRAVDSLRVCLRHNSDENCGECSKCLRTMATLAFLGELDSTNRFPTDLTPSLFEPITVSKQQDLNHLIAARDLGLRTQRRPDIVEALDGVIARSEAQIHAASP</sequence>